<organism evidence="2 3">
    <name type="scientific">Arthrobacter jiangjiafuii</name>
    <dbReference type="NCBI Taxonomy" id="2817475"/>
    <lineage>
        <taxon>Bacteria</taxon>
        <taxon>Bacillati</taxon>
        <taxon>Actinomycetota</taxon>
        <taxon>Actinomycetes</taxon>
        <taxon>Micrococcales</taxon>
        <taxon>Micrococcaceae</taxon>
        <taxon>Arthrobacter</taxon>
    </lineage>
</organism>
<dbReference type="Proteomes" id="UP000676885">
    <property type="component" value="Chromosome"/>
</dbReference>
<dbReference type="InterPro" id="IPR016181">
    <property type="entry name" value="Acyl_CoA_acyltransferase"/>
</dbReference>
<dbReference type="EMBL" id="CP076022">
    <property type="protein sequence ID" value="QWC11482.1"/>
    <property type="molecule type" value="Genomic_DNA"/>
</dbReference>
<proteinExistence type="predicted"/>
<sequence length="261" mass="28473">MTLSQHLTAYENQLRTDAEITGASALVRLGPLWLATFDGGMGFITHGAFEDADESAIRAWVVEALAHYRRDPAVTRVEWKTRGHDHAPGLHDALVRNGFEPGAPEAIMIGEAAALAVDVQLPPGVHLRKVTEEADIRAMSAMQDEVFGDPASNNNAESLLSRVGKSPDMELWIAEHGDTIVSAGRLEPVAGTDFAGIWGGSTLPQWRGQGIYRALTAARARSALKLGKTLIHSDSTEYSRPILERYGLVRVSSTTPYHWRR</sequence>
<dbReference type="InterPro" id="IPR000182">
    <property type="entry name" value="GNAT_dom"/>
</dbReference>
<dbReference type="KEGG" id="ajg:KKR91_08040"/>
<dbReference type="AlphaFoldDB" id="A0A975M7S5"/>
<gene>
    <name evidence="2" type="ORF">KKR91_08040</name>
</gene>
<protein>
    <submittedName>
        <fullName evidence="2">GNAT family N-acetyltransferase</fullName>
    </submittedName>
</protein>
<dbReference type="GO" id="GO:0016747">
    <property type="term" value="F:acyltransferase activity, transferring groups other than amino-acyl groups"/>
    <property type="evidence" value="ECO:0007669"/>
    <property type="project" value="InterPro"/>
</dbReference>
<dbReference type="RefSeq" id="WP_210228492.1">
    <property type="nucleotide sequence ID" value="NZ_CP076022.1"/>
</dbReference>
<dbReference type="Gene3D" id="3.40.630.30">
    <property type="match status" value="1"/>
</dbReference>
<accession>A0A975M7S5</accession>
<dbReference type="PROSITE" id="PS51186">
    <property type="entry name" value="GNAT"/>
    <property type="match status" value="1"/>
</dbReference>
<feature type="domain" description="N-acetyltransferase" evidence="1">
    <location>
        <begin position="125"/>
        <end position="261"/>
    </location>
</feature>
<evidence type="ECO:0000313" key="2">
    <source>
        <dbReference type="EMBL" id="QWC11482.1"/>
    </source>
</evidence>
<keyword evidence="3" id="KW-1185">Reference proteome</keyword>
<dbReference type="CDD" id="cd04301">
    <property type="entry name" value="NAT_SF"/>
    <property type="match status" value="1"/>
</dbReference>
<evidence type="ECO:0000313" key="3">
    <source>
        <dbReference type="Proteomes" id="UP000676885"/>
    </source>
</evidence>
<evidence type="ECO:0000259" key="1">
    <source>
        <dbReference type="PROSITE" id="PS51186"/>
    </source>
</evidence>
<name>A0A975M7S5_9MICC</name>
<dbReference type="SUPFAM" id="SSF55729">
    <property type="entry name" value="Acyl-CoA N-acyltransferases (Nat)"/>
    <property type="match status" value="1"/>
</dbReference>
<reference evidence="2 3" key="1">
    <citation type="submission" date="2021-05" db="EMBL/GenBank/DDBJ databases">
        <title>Novel species in genus Arthrobacter.</title>
        <authorList>
            <person name="Zhang G."/>
        </authorList>
    </citation>
    <scope>NUCLEOTIDE SEQUENCE [LARGE SCALE GENOMIC DNA]</scope>
    <source>
        <strain evidence="3">zg-ZUI227</strain>
    </source>
</reference>